<sequence>MSSTTTTEEVPQQLLRKLNIGGVRPGKAWKKGPKPNVALWVTKEHKLYQEEIPYPECGPSDCIVHVKATGICGSEIHFWKSGRIGDCMVDHDLILGHESAGEILEVGSNVENFKKGDRVSIEPGVSCWECKQCISGRYNLCPTVKFSGTPPSHGTMARYIAHPARFLHKMPTAMSYAKGALVEPLSVGAGAVARAQLSLGQPVLVCGAGPIGLAAAICARAAGAHPVVITDLEESRLEQAKQLGFDRTVKVELGWDKHETAGQIRNLFKDGEVALIPEVAFECTGAQSSIVSAIYAIEDGGTILQIGCGKPDVDLPLMAMGFREVK</sequence>
<evidence type="ECO:0000256" key="2">
    <source>
        <dbReference type="ARBA" id="ARBA00008072"/>
    </source>
</evidence>
<dbReference type="PANTHER" id="PTHR43161:SF12">
    <property type="entry name" value="L-ARABINITOL 4-DEHYDROGENASE"/>
    <property type="match status" value="1"/>
</dbReference>
<dbReference type="Pfam" id="PF08240">
    <property type="entry name" value="ADH_N"/>
    <property type="match status" value="1"/>
</dbReference>
<dbReference type="InterPro" id="IPR045306">
    <property type="entry name" value="SDH-like"/>
</dbReference>
<evidence type="ECO:0000256" key="7">
    <source>
        <dbReference type="ARBA" id="ARBA00038954"/>
    </source>
</evidence>
<dbReference type="InterPro" id="IPR013149">
    <property type="entry name" value="ADH-like_C"/>
</dbReference>
<comment type="caution">
    <text evidence="13">The sequence shown here is derived from an EMBL/GenBank/DDBJ whole genome shotgun (WGS) entry which is preliminary data.</text>
</comment>
<evidence type="ECO:0000256" key="10">
    <source>
        <dbReference type="RuleBase" id="RU361277"/>
    </source>
</evidence>
<protein>
    <recommendedName>
        <fullName evidence="8">L-arabinitol 4-dehydrogenase</fullName>
        <ecNumber evidence="7">1.1.1.12</ecNumber>
    </recommendedName>
</protein>
<dbReference type="Gene3D" id="3.40.50.720">
    <property type="entry name" value="NAD(P)-binding Rossmann-like Domain"/>
    <property type="match status" value="1"/>
</dbReference>
<feature type="domain" description="Alcohol dehydrogenase-like C-terminal" evidence="11">
    <location>
        <begin position="210"/>
        <end position="325"/>
    </location>
</feature>
<evidence type="ECO:0000256" key="6">
    <source>
        <dbReference type="ARBA" id="ARBA00023002"/>
    </source>
</evidence>
<dbReference type="PROSITE" id="PS00059">
    <property type="entry name" value="ADH_ZINC"/>
    <property type="match status" value="1"/>
</dbReference>
<evidence type="ECO:0000256" key="1">
    <source>
        <dbReference type="ARBA" id="ARBA00001947"/>
    </source>
</evidence>
<evidence type="ECO:0000256" key="4">
    <source>
        <dbReference type="ARBA" id="ARBA00022723"/>
    </source>
</evidence>
<dbReference type="Proteomes" id="UP001437256">
    <property type="component" value="Unassembled WGS sequence"/>
</dbReference>
<dbReference type="PANTHER" id="PTHR43161">
    <property type="entry name" value="SORBITOL DEHYDROGENASE"/>
    <property type="match status" value="1"/>
</dbReference>
<evidence type="ECO:0000259" key="12">
    <source>
        <dbReference type="Pfam" id="PF08240"/>
    </source>
</evidence>
<dbReference type="Pfam" id="PF00107">
    <property type="entry name" value="ADH_zinc_N"/>
    <property type="match status" value="1"/>
</dbReference>
<organism evidence="13 14">
    <name type="scientific">Marasmius tenuissimus</name>
    <dbReference type="NCBI Taxonomy" id="585030"/>
    <lineage>
        <taxon>Eukaryota</taxon>
        <taxon>Fungi</taxon>
        <taxon>Dikarya</taxon>
        <taxon>Basidiomycota</taxon>
        <taxon>Agaricomycotina</taxon>
        <taxon>Agaricomycetes</taxon>
        <taxon>Agaricomycetidae</taxon>
        <taxon>Agaricales</taxon>
        <taxon>Marasmiineae</taxon>
        <taxon>Marasmiaceae</taxon>
        <taxon>Marasmius</taxon>
    </lineage>
</organism>
<dbReference type="CDD" id="cd05285">
    <property type="entry name" value="sorbitol_DH"/>
    <property type="match status" value="1"/>
</dbReference>
<comment type="subunit">
    <text evidence="3">Homotetramer.</text>
</comment>
<evidence type="ECO:0000313" key="14">
    <source>
        <dbReference type="Proteomes" id="UP001437256"/>
    </source>
</evidence>
<keyword evidence="14" id="KW-1185">Reference proteome</keyword>
<dbReference type="EC" id="1.1.1.12" evidence="7"/>
<evidence type="ECO:0000313" key="13">
    <source>
        <dbReference type="EMBL" id="KAL0065262.1"/>
    </source>
</evidence>
<proteinExistence type="inferred from homology"/>
<feature type="domain" description="Alcohol dehydrogenase-like N-terminal" evidence="12">
    <location>
        <begin position="58"/>
        <end position="171"/>
    </location>
</feature>
<evidence type="ECO:0000256" key="9">
    <source>
        <dbReference type="ARBA" id="ARBA00049317"/>
    </source>
</evidence>
<evidence type="ECO:0000256" key="3">
    <source>
        <dbReference type="ARBA" id="ARBA00011881"/>
    </source>
</evidence>
<accession>A0ABR2ZY94</accession>
<comment type="catalytic activity">
    <reaction evidence="9">
        <text>L-arabinitol + NAD(+) = L-xylulose + NADH + H(+)</text>
        <dbReference type="Rhea" id="RHEA:16381"/>
        <dbReference type="ChEBI" id="CHEBI:15378"/>
        <dbReference type="ChEBI" id="CHEBI:17399"/>
        <dbReference type="ChEBI" id="CHEBI:18403"/>
        <dbReference type="ChEBI" id="CHEBI:57540"/>
        <dbReference type="ChEBI" id="CHEBI:57945"/>
        <dbReference type="EC" id="1.1.1.12"/>
    </reaction>
</comment>
<comment type="cofactor">
    <cofactor evidence="1 10">
        <name>Zn(2+)</name>
        <dbReference type="ChEBI" id="CHEBI:29105"/>
    </cofactor>
</comment>
<keyword evidence="6" id="KW-0560">Oxidoreductase</keyword>
<dbReference type="InterPro" id="IPR036291">
    <property type="entry name" value="NAD(P)-bd_dom_sf"/>
</dbReference>
<reference evidence="13 14" key="1">
    <citation type="submission" date="2024-05" db="EMBL/GenBank/DDBJ databases">
        <title>A draft genome resource for the thread blight pathogen Marasmius tenuissimus strain MS-2.</title>
        <authorList>
            <person name="Yulfo-Soto G.E."/>
            <person name="Baruah I.K."/>
            <person name="Amoako-Attah I."/>
            <person name="Bukari Y."/>
            <person name="Meinhardt L.W."/>
            <person name="Bailey B.A."/>
            <person name="Cohen S.P."/>
        </authorList>
    </citation>
    <scope>NUCLEOTIDE SEQUENCE [LARGE SCALE GENOMIC DNA]</scope>
    <source>
        <strain evidence="13 14">MS-2</strain>
    </source>
</reference>
<keyword evidence="4 10" id="KW-0479">Metal-binding</keyword>
<dbReference type="SUPFAM" id="SSF51735">
    <property type="entry name" value="NAD(P)-binding Rossmann-fold domains"/>
    <property type="match status" value="1"/>
</dbReference>
<dbReference type="InterPro" id="IPR011032">
    <property type="entry name" value="GroES-like_sf"/>
</dbReference>
<evidence type="ECO:0000256" key="8">
    <source>
        <dbReference type="ARBA" id="ARBA00039783"/>
    </source>
</evidence>
<dbReference type="InterPro" id="IPR002328">
    <property type="entry name" value="ADH_Zn_CS"/>
</dbReference>
<name>A0ABR2ZY94_9AGAR</name>
<dbReference type="InterPro" id="IPR013154">
    <property type="entry name" value="ADH-like_N"/>
</dbReference>
<evidence type="ECO:0000256" key="5">
    <source>
        <dbReference type="ARBA" id="ARBA00022833"/>
    </source>
</evidence>
<keyword evidence="5 10" id="KW-0862">Zinc</keyword>
<comment type="similarity">
    <text evidence="2 10">Belongs to the zinc-containing alcohol dehydrogenase family.</text>
</comment>
<gene>
    <name evidence="13" type="ORF">AAF712_007773</name>
</gene>
<dbReference type="Gene3D" id="3.90.180.10">
    <property type="entry name" value="Medium-chain alcohol dehydrogenases, catalytic domain"/>
    <property type="match status" value="1"/>
</dbReference>
<dbReference type="EMBL" id="JBBXMP010000050">
    <property type="protein sequence ID" value="KAL0065262.1"/>
    <property type="molecule type" value="Genomic_DNA"/>
</dbReference>
<dbReference type="SUPFAM" id="SSF50129">
    <property type="entry name" value="GroES-like"/>
    <property type="match status" value="1"/>
</dbReference>
<evidence type="ECO:0000259" key="11">
    <source>
        <dbReference type="Pfam" id="PF00107"/>
    </source>
</evidence>